<dbReference type="SUPFAM" id="SSF54909">
    <property type="entry name" value="Dimeric alpha+beta barrel"/>
    <property type="match status" value="1"/>
</dbReference>
<dbReference type="InterPro" id="IPR013097">
    <property type="entry name" value="Dabb"/>
</dbReference>
<sequence length="108" mass="12259">MAVQHFTFAKFRPCLTVQEKEDAYKTVFLLLSAALLLPGIRGFKVGPPIDKKGTRGYEFAVSVEFEDLKSFKEYVLHAHHQLVSDFVFSFSEGTPLSYQIDTDRVAKL</sequence>
<reference evidence="2" key="1">
    <citation type="submission" date="2023-03" db="EMBL/GenBank/DDBJ databases">
        <title>Massive genome expansion in bonnet fungi (Mycena s.s.) driven by repeated elements and novel gene families across ecological guilds.</title>
        <authorList>
            <consortium name="Lawrence Berkeley National Laboratory"/>
            <person name="Harder C.B."/>
            <person name="Miyauchi S."/>
            <person name="Viragh M."/>
            <person name="Kuo A."/>
            <person name="Thoen E."/>
            <person name="Andreopoulos B."/>
            <person name="Lu D."/>
            <person name="Skrede I."/>
            <person name="Drula E."/>
            <person name="Henrissat B."/>
            <person name="Morin E."/>
            <person name="Kohler A."/>
            <person name="Barry K."/>
            <person name="LaButti K."/>
            <person name="Morin E."/>
            <person name="Salamov A."/>
            <person name="Lipzen A."/>
            <person name="Mereny Z."/>
            <person name="Hegedus B."/>
            <person name="Baldrian P."/>
            <person name="Stursova M."/>
            <person name="Weitz H."/>
            <person name="Taylor A."/>
            <person name="Grigoriev I.V."/>
            <person name="Nagy L.G."/>
            <person name="Martin F."/>
            <person name="Kauserud H."/>
        </authorList>
    </citation>
    <scope>NUCLEOTIDE SEQUENCE</scope>
    <source>
        <strain evidence="2">CBHHK002</strain>
    </source>
</reference>
<dbReference type="Proteomes" id="UP001218218">
    <property type="component" value="Unassembled WGS sequence"/>
</dbReference>
<dbReference type="Pfam" id="PF07876">
    <property type="entry name" value="Dabb"/>
    <property type="match status" value="1"/>
</dbReference>
<evidence type="ECO:0000313" key="2">
    <source>
        <dbReference type="EMBL" id="KAJ7312920.1"/>
    </source>
</evidence>
<evidence type="ECO:0000259" key="1">
    <source>
        <dbReference type="PROSITE" id="PS51502"/>
    </source>
</evidence>
<dbReference type="PROSITE" id="PS51502">
    <property type="entry name" value="S_R_A_B_BARREL"/>
    <property type="match status" value="1"/>
</dbReference>
<comment type="caution">
    <text evidence="2">The sequence shown here is derived from an EMBL/GenBank/DDBJ whole genome shotgun (WGS) entry which is preliminary data.</text>
</comment>
<dbReference type="Gene3D" id="3.30.70.100">
    <property type="match status" value="1"/>
</dbReference>
<gene>
    <name evidence="2" type="ORF">DFH08DRAFT_896196</name>
</gene>
<protein>
    <recommendedName>
        <fullName evidence="1">Stress-response A/B barrel domain-containing protein</fullName>
    </recommendedName>
</protein>
<dbReference type="AlphaFoldDB" id="A0AAD7ECU7"/>
<name>A0AAD7ECU7_9AGAR</name>
<dbReference type="InterPro" id="IPR011008">
    <property type="entry name" value="Dimeric_a/b-barrel"/>
</dbReference>
<proteinExistence type="predicted"/>
<dbReference type="SMART" id="SM00886">
    <property type="entry name" value="Dabb"/>
    <property type="match status" value="1"/>
</dbReference>
<feature type="domain" description="Stress-response A/B barrel" evidence="1">
    <location>
        <begin position="3"/>
        <end position="108"/>
    </location>
</feature>
<accession>A0AAD7ECU7</accession>
<evidence type="ECO:0000313" key="3">
    <source>
        <dbReference type="Proteomes" id="UP001218218"/>
    </source>
</evidence>
<dbReference type="EMBL" id="JARIHO010000069">
    <property type="protein sequence ID" value="KAJ7312920.1"/>
    <property type="molecule type" value="Genomic_DNA"/>
</dbReference>
<organism evidence="2 3">
    <name type="scientific">Mycena albidolilacea</name>
    <dbReference type="NCBI Taxonomy" id="1033008"/>
    <lineage>
        <taxon>Eukaryota</taxon>
        <taxon>Fungi</taxon>
        <taxon>Dikarya</taxon>
        <taxon>Basidiomycota</taxon>
        <taxon>Agaricomycotina</taxon>
        <taxon>Agaricomycetes</taxon>
        <taxon>Agaricomycetidae</taxon>
        <taxon>Agaricales</taxon>
        <taxon>Marasmiineae</taxon>
        <taxon>Mycenaceae</taxon>
        <taxon>Mycena</taxon>
    </lineage>
</organism>
<keyword evidence="3" id="KW-1185">Reference proteome</keyword>